<dbReference type="EMBL" id="BMAO01020266">
    <property type="protein sequence ID" value="GFQ66162.1"/>
    <property type="molecule type" value="Genomic_DNA"/>
</dbReference>
<reference evidence="1" key="1">
    <citation type="submission" date="2020-07" db="EMBL/GenBank/DDBJ databases">
        <title>Multicomponent nature underlies the extraordinary mechanical properties of spider dragline silk.</title>
        <authorList>
            <person name="Kono N."/>
            <person name="Nakamura H."/>
            <person name="Mori M."/>
            <person name="Yoshida Y."/>
            <person name="Ohtoshi R."/>
            <person name="Malay A.D."/>
            <person name="Moran D.A.P."/>
            <person name="Tomita M."/>
            <person name="Numata K."/>
            <person name="Arakawa K."/>
        </authorList>
    </citation>
    <scope>NUCLEOTIDE SEQUENCE</scope>
</reference>
<dbReference type="Proteomes" id="UP000887116">
    <property type="component" value="Unassembled WGS sequence"/>
</dbReference>
<comment type="caution">
    <text evidence="1">The sequence shown here is derived from an EMBL/GenBank/DDBJ whole genome shotgun (WGS) entry which is preliminary data.</text>
</comment>
<organism evidence="1 2">
    <name type="scientific">Trichonephila clavata</name>
    <name type="common">Joro spider</name>
    <name type="synonym">Nephila clavata</name>
    <dbReference type="NCBI Taxonomy" id="2740835"/>
    <lineage>
        <taxon>Eukaryota</taxon>
        <taxon>Metazoa</taxon>
        <taxon>Ecdysozoa</taxon>
        <taxon>Arthropoda</taxon>
        <taxon>Chelicerata</taxon>
        <taxon>Arachnida</taxon>
        <taxon>Araneae</taxon>
        <taxon>Araneomorphae</taxon>
        <taxon>Entelegynae</taxon>
        <taxon>Araneoidea</taxon>
        <taxon>Nephilidae</taxon>
        <taxon>Trichonephila</taxon>
    </lineage>
</organism>
<sequence>MAMLYLPLVAEEISFVLERFKCIMDGTHEIFVDLFYGFQALSVLLSYEDSRSLRTEHVNGVHQFAQISLHLQQLTTTAEGPQSLHEDASSIYLLHHAYITHPKEINYLLEDGVPLRIHRRMNRNLIHSTIILSLILRPI</sequence>
<protein>
    <submittedName>
        <fullName evidence="1">Uncharacterized protein</fullName>
    </submittedName>
</protein>
<accession>A0A8X6EZZ4</accession>
<proteinExistence type="predicted"/>
<dbReference type="AlphaFoldDB" id="A0A8X6EZZ4"/>
<evidence type="ECO:0000313" key="1">
    <source>
        <dbReference type="EMBL" id="GFQ66162.1"/>
    </source>
</evidence>
<evidence type="ECO:0000313" key="2">
    <source>
        <dbReference type="Proteomes" id="UP000887116"/>
    </source>
</evidence>
<keyword evidence="2" id="KW-1185">Reference proteome</keyword>
<gene>
    <name evidence="1" type="ORF">TNCT_629181</name>
</gene>
<name>A0A8X6EZZ4_TRICU</name>